<dbReference type="SUPFAM" id="SSF53244">
    <property type="entry name" value="MurD-like peptide ligases, peptide-binding domain"/>
    <property type="match status" value="1"/>
</dbReference>
<evidence type="ECO:0000313" key="3">
    <source>
        <dbReference type="EMBL" id="MBA8956559.1"/>
    </source>
</evidence>
<dbReference type="InterPro" id="IPR013221">
    <property type="entry name" value="Mur_ligase_cen"/>
</dbReference>
<protein>
    <submittedName>
        <fullName evidence="3">UDP-N-acetylmuramate--alanine ligase</fullName>
        <ecNumber evidence="3">6.3.2.8</ecNumber>
    </submittedName>
</protein>
<gene>
    <name evidence="3" type="ORF">HNR61_008242</name>
</gene>
<dbReference type="EC" id="6.3.2.8" evidence="3"/>
<keyword evidence="3" id="KW-0436">Ligase</keyword>
<sequence>MTGSDRRRGVIHTRLDGATCVVVSSAIPEDDPEVLLARSTGLPIIHRAQALAKELHDRVSVAVSGTHGKTSTSAMLSHILTEAGHDPSYVLGGRIVGGANARYGTGPIVVEADESDRSLLLLSPQIAVITSIDDDHPETLNGLGDTLALFEDFTRRIPTTGTVVVCTDDPGGALLADRICRNLGPRVVTYGSTLHDNVTIRHLRLRPGNSHTTALIGGQQIEIHLALPGRHMALNAVAAAATAHLLGVQPEEAAVALASYRGVDRRLTLHGNHRGVPVVDSFAHHPTAITADLNALDSVTDPRGRIWVAFEPSGAARVERFGPQMGRALSAAAGVMLLPVNSQFTVPAADLLDPIRQELTNRRVPVWDATGDPMAAARLLASRAERGDVLVTMGAGTVTKLGPLLCAELDQPALVR</sequence>
<dbReference type="GO" id="GO:0008763">
    <property type="term" value="F:UDP-N-acetylmuramate-L-alanine ligase activity"/>
    <property type="evidence" value="ECO:0007669"/>
    <property type="project" value="UniProtKB-EC"/>
</dbReference>
<keyword evidence="4" id="KW-1185">Reference proteome</keyword>
<dbReference type="PANTHER" id="PTHR43445:SF3">
    <property type="entry name" value="UDP-N-ACETYLMURAMATE--L-ALANINE LIGASE"/>
    <property type="match status" value="1"/>
</dbReference>
<dbReference type="InterPro" id="IPR004101">
    <property type="entry name" value="Mur_ligase_C"/>
</dbReference>
<organism evidence="3 4">
    <name type="scientific">Actinomadura namibiensis</name>
    <dbReference type="NCBI Taxonomy" id="182080"/>
    <lineage>
        <taxon>Bacteria</taxon>
        <taxon>Bacillati</taxon>
        <taxon>Actinomycetota</taxon>
        <taxon>Actinomycetes</taxon>
        <taxon>Streptosporangiales</taxon>
        <taxon>Thermomonosporaceae</taxon>
        <taxon>Actinomadura</taxon>
    </lineage>
</organism>
<dbReference type="Pfam" id="PF08245">
    <property type="entry name" value="Mur_ligase_M"/>
    <property type="match status" value="1"/>
</dbReference>
<evidence type="ECO:0000259" key="1">
    <source>
        <dbReference type="Pfam" id="PF02875"/>
    </source>
</evidence>
<dbReference type="PANTHER" id="PTHR43445">
    <property type="entry name" value="UDP-N-ACETYLMURAMATE--L-ALANINE LIGASE-RELATED"/>
    <property type="match status" value="1"/>
</dbReference>
<name>A0A7W3LYG0_ACTNM</name>
<comment type="caution">
    <text evidence="3">The sequence shown here is derived from an EMBL/GenBank/DDBJ whole genome shotgun (WGS) entry which is preliminary data.</text>
</comment>
<reference evidence="3 4" key="1">
    <citation type="submission" date="2020-08" db="EMBL/GenBank/DDBJ databases">
        <title>Genomic Encyclopedia of Type Strains, Phase IV (KMG-IV): sequencing the most valuable type-strain genomes for metagenomic binning, comparative biology and taxonomic classification.</title>
        <authorList>
            <person name="Goeker M."/>
        </authorList>
    </citation>
    <scope>NUCLEOTIDE SEQUENCE [LARGE SCALE GENOMIC DNA]</scope>
    <source>
        <strain evidence="3 4">DSM 44197</strain>
    </source>
</reference>
<evidence type="ECO:0000259" key="2">
    <source>
        <dbReference type="Pfam" id="PF08245"/>
    </source>
</evidence>
<dbReference type="InterPro" id="IPR036565">
    <property type="entry name" value="Mur-like_cat_sf"/>
</dbReference>
<dbReference type="Proteomes" id="UP000572680">
    <property type="component" value="Unassembled WGS sequence"/>
</dbReference>
<dbReference type="InterPro" id="IPR036615">
    <property type="entry name" value="Mur_ligase_C_dom_sf"/>
</dbReference>
<feature type="domain" description="Mur ligase C-terminal" evidence="1">
    <location>
        <begin position="265"/>
        <end position="396"/>
    </location>
</feature>
<feature type="domain" description="Mur ligase central" evidence="2">
    <location>
        <begin position="63"/>
        <end position="243"/>
    </location>
</feature>
<accession>A0A7W3LYG0</accession>
<evidence type="ECO:0000313" key="4">
    <source>
        <dbReference type="Proteomes" id="UP000572680"/>
    </source>
</evidence>
<dbReference type="Pfam" id="PF02875">
    <property type="entry name" value="Mur_ligase_C"/>
    <property type="match status" value="1"/>
</dbReference>
<dbReference type="InterPro" id="IPR050061">
    <property type="entry name" value="MurCDEF_pg_biosynth"/>
</dbReference>
<dbReference type="GO" id="GO:0005524">
    <property type="term" value="F:ATP binding"/>
    <property type="evidence" value="ECO:0007669"/>
    <property type="project" value="InterPro"/>
</dbReference>
<dbReference type="SUPFAM" id="SSF53623">
    <property type="entry name" value="MurD-like peptide ligases, catalytic domain"/>
    <property type="match status" value="1"/>
</dbReference>
<dbReference type="EMBL" id="JACJIA010000016">
    <property type="protein sequence ID" value="MBA8956559.1"/>
    <property type="molecule type" value="Genomic_DNA"/>
</dbReference>
<dbReference type="Gene3D" id="3.90.190.20">
    <property type="entry name" value="Mur ligase, C-terminal domain"/>
    <property type="match status" value="1"/>
</dbReference>
<proteinExistence type="predicted"/>
<dbReference type="AlphaFoldDB" id="A0A7W3LYG0"/>
<dbReference type="Gene3D" id="3.40.1190.10">
    <property type="entry name" value="Mur-like, catalytic domain"/>
    <property type="match status" value="1"/>
</dbReference>